<evidence type="ECO:0000256" key="2">
    <source>
        <dbReference type="ARBA" id="ARBA00022691"/>
    </source>
</evidence>
<reference evidence="4 5" key="2">
    <citation type="submission" date="2019-05" db="EMBL/GenBank/DDBJ databases">
        <title>Genome evolution of the obligate endosymbiont Buchnera aphidicola.</title>
        <authorList>
            <person name="Moran N.A."/>
        </authorList>
    </citation>
    <scope>NUCLEOTIDE SEQUENCE [LARGE SCALE GENOMIC DNA]</scope>
    <source>
        <strain evidence="4 5">Lps</strain>
    </source>
</reference>
<sequence length="246" mass="28897">MKIHLSFKFQNKRLENLIKQFNLKHDENCSISLIINSDSLELYNRENYKQKPIKIDFTSKKNNYRCFSIRKKSDILVKAIGIRKTYYPFILDATAGLGNDAFILSFLGCKVLMIERHPIVAALLKDGLQRGYRDQKIGFWLRKRLHLIFNDSFNILKMNVLKPDVIYLDPMYPISKKTSLPKKNMQIFRKLIGQDYDSNNLLKISRKLAKKRIVVKRPSYAEPLSTDKINFTVVGKKHRFDVYSPF</sequence>
<dbReference type="GO" id="GO:0005737">
    <property type="term" value="C:cytoplasm"/>
    <property type="evidence" value="ECO:0007669"/>
    <property type="project" value="UniProtKB-SubCell"/>
</dbReference>
<keyword evidence="3" id="KW-0963">Cytoplasm</keyword>
<proteinExistence type="inferred from homology"/>
<dbReference type="OrthoDB" id="3191794at2"/>
<feature type="binding site" evidence="3">
    <location>
        <begin position="115"/>
        <end position="116"/>
    </location>
    <ligand>
        <name>S-adenosyl-L-methionine</name>
        <dbReference type="ChEBI" id="CHEBI:59789"/>
    </ligand>
</feature>
<evidence type="ECO:0000256" key="3">
    <source>
        <dbReference type="HAMAP-Rule" id="MF_01523"/>
    </source>
</evidence>
<evidence type="ECO:0000313" key="4">
    <source>
        <dbReference type="EMBL" id="QCI22404.1"/>
    </source>
</evidence>
<dbReference type="PANTHER" id="PTHR36112:SF1">
    <property type="entry name" value="RIBOSOMAL RNA SMALL SUBUNIT METHYLTRANSFERASE J"/>
    <property type="match status" value="1"/>
</dbReference>
<dbReference type="GO" id="GO:0008990">
    <property type="term" value="F:rRNA (guanine-N2-)-methyltransferase activity"/>
    <property type="evidence" value="ECO:0007669"/>
    <property type="project" value="UniProtKB-UniRule"/>
</dbReference>
<keyword evidence="2 3" id="KW-0949">S-adenosyl-L-methionine</keyword>
<comment type="function">
    <text evidence="3">Specifically methylates the guanosine in position 1516 of 16S rRNA.</text>
</comment>
<keyword evidence="1 3" id="KW-0489">Methyltransferase</keyword>
<dbReference type="AlphaFoldDB" id="A0A4D6Y830"/>
<gene>
    <name evidence="3" type="primary">rsmJ</name>
    <name evidence="4" type="ORF">D9V70_03015</name>
</gene>
<keyword evidence="3" id="KW-0698">rRNA processing</keyword>
<protein>
    <recommendedName>
        <fullName evidence="3">Ribosomal RNA small subunit methyltransferase J</fullName>
        <ecNumber evidence="3">2.1.1.242</ecNumber>
    </recommendedName>
    <alternativeName>
        <fullName evidence="3">16S rRNA m2G1516 methyltransferase</fullName>
    </alternativeName>
    <alternativeName>
        <fullName evidence="3">rRNA (guanine-N(2)-)-methyltransferase</fullName>
    </alternativeName>
</protein>
<accession>A0A4D6Y830</accession>
<dbReference type="InterPro" id="IPR007536">
    <property type="entry name" value="16SrRNA_methylTrfase_J"/>
</dbReference>
<dbReference type="Pfam" id="PF04445">
    <property type="entry name" value="SAM_MT"/>
    <property type="match status" value="1"/>
</dbReference>
<dbReference type="CDD" id="cd02440">
    <property type="entry name" value="AdoMet_MTases"/>
    <property type="match status" value="1"/>
</dbReference>
<dbReference type="Gene3D" id="3.40.50.150">
    <property type="entry name" value="Vaccinia Virus protein VP39"/>
    <property type="match status" value="1"/>
</dbReference>
<reference evidence="4 5" key="1">
    <citation type="submission" date="2018-12" db="EMBL/GenBank/DDBJ databases">
        <authorList>
            <person name="Chong R.A."/>
        </authorList>
    </citation>
    <scope>NUCLEOTIDE SEQUENCE [LARGE SCALE GENOMIC DNA]</scope>
    <source>
        <strain evidence="4 5">Lps</strain>
    </source>
</reference>
<dbReference type="SUPFAM" id="SSF53335">
    <property type="entry name" value="S-adenosyl-L-methionine-dependent methyltransferases"/>
    <property type="match status" value="1"/>
</dbReference>
<evidence type="ECO:0000256" key="1">
    <source>
        <dbReference type="ARBA" id="ARBA00022603"/>
    </source>
</evidence>
<comment type="catalytic activity">
    <reaction evidence="3">
        <text>guanosine(1516) in 16S rRNA + S-adenosyl-L-methionine = N(2)-methylguanosine(1516) in 16S rRNA + S-adenosyl-L-homocysteine + H(+)</text>
        <dbReference type="Rhea" id="RHEA:43220"/>
        <dbReference type="Rhea" id="RHEA-COMP:10412"/>
        <dbReference type="Rhea" id="RHEA-COMP:10413"/>
        <dbReference type="ChEBI" id="CHEBI:15378"/>
        <dbReference type="ChEBI" id="CHEBI:57856"/>
        <dbReference type="ChEBI" id="CHEBI:59789"/>
        <dbReference type="ChEBI" id="CHEBI:74269"/>
        <dbReference type="ChEBI" id="CHEBI:74481"/>
        <dbReference type="EC" id="2.1.1.242"/>
    </reaction>
</comment>
<dbReference type="InterPro" id="IPR029063">
    <property type="entry name" value="SAM-dependent_MTases_sf"/>
</dbReference>
<feature type="binding site" evidence="3">
    <location>
        <position position="169"/>
    </location>
    <ligand>
        <name>S-adenosyl-L-methionine</name>
        <dbReference type="ChEBI" id="CHEBI:59789"/>
    </ligand>
</feature>
<dbReference type="EC" id="2.1.1.242" evidence="3"/>
<comment type="caution">
    <text evidence="3">Lacks conserved residue(s) required for the propagation of feature annotation.</text>
</comment>
<dbReference type="Proteomes" id="UP000298564">
    <property type="component" value="Chromosome"/>
</dbReference>
<keyword evidence="3 4" id="KW-0808">Transferase</keyword>
<organism evidence="4 5">
    <name type="scientific">Buchnera aphidicola</name>
    <name type="common">Lipaphis pseudobrassicae</name>
    <dbReference type="NCBI Taxonomy" id="1258543"/>
    <lineage>
        <taxon>Bacteria</taxon>
        <taxon>Pseudomonadati</taxon>
        <taxon>Pseudomonadota</taxon>
        <taxon>Gammaproteobacteria</taxon>
        <taxon>Enterobacterales</taxon>
        <taxon>Erwiniaceae</taxon>
        <taxon>Buchnera</taxon>
    </lineage>
</organism>
<dbReference type="PANTHER" id="PTHR36112">
    <property type="entry name" value="RIBOSOMAL RNA SMALL SUBUNIT METHYLTRANSFERASE J"/>
    <property type="match status" value="1"/>
</dbReference>
<evidence type="ECO:0000313" key="5">
    <source>
        <dbReference type="Proteomes" id="UP000298564"/>
    </source>
</evidence>
<comment type="subcellular location">
    <subcellularLocation>
        <location evidence="3">Cytoplasm</location>
    </subcellularLocation>
</comment>
<name>A0A4D6Y830_9GAMM</name>
<dbReference type="RefSeq" id="WP_158356245.1">
    <property type="nucleotide sequence ID" value="NZ_CP034870.1"/>
</dbReference>
<comment type="similarity">
    <text evidence="3">Belongs to the methyltransferase superfamily. RsmJ family.</text>
</comment>
<dbReference type="HAMAP" id="MF_01523">
    <property type="entry name" value="16SrRNA_methyltr_J"/>
    <property type="match status" value="1"/>
</dbReference>
<dbReference type="EMBL" id="CP034870">
    <property type="protein sequence ID" value="QCI22404.1"/>
    <property type="molecule type" value="Genomic_DNA"/>
</dbReference>